<feature type="compositionally biased region" description="Pro residues" evidence="1">
    <location>
        <begin position="19"/>
        <end position="28"/>
    </location>
</feature>
<evidence type="ECO:0000256" key="1">
    <source>
        <dbReference type="SAM" id="MobiDB-lite"/>
    </source>
</evidence>
<dbReference type="EMBL" id="JAFIMR010000001">
    <property type="protein sequence ID" value="KAI1881774.1"/>
    <property type="molecule type" value="Genomic_DNA"/>
</dbReference>
<evidence type="ECO:0000313" key="3">
    <source>
        <dbReference type="Proteomes" id="UP000829685"/>
    </source>
</evidence>
<sequence>MDILRRLGRQLVGANSSALPPPPPPPPSYEDSQEAAMRSIVDGSLYLASLAFPDLFETPPGPPDASASSPDIVLRAVLMDLASAPCHGRTYLHRMRQHMGSASISPMTKSQIRQALKYVQSERQLDIGSTREEGKGKGKGKRKGRLQAPAVDTRRAYTITEESMALLLSAQTLQRYYAKQQHRDPSGRSKTRLTELRACSEKCGCFDYDSATTLRQRPGSTDRDRAEANEKHRPETDEDGDALELCYCRHPASSHANGGPAVSKLLLRYVNWDQRMYAALGHRDASLVRKRYLSQVARCQGDGCGCADYDGRQLPGAGARSSTAGADRRCNCGHSDVLHVPARGAGGRKGAGSRGRREADGDGDGAWILVEAAYLGFDEVRGRTEAFG</sequence>
<dbReference type="Proteomes" id="UP000829685">
    <property type="component" value="Unassembled WGS sequence"/>
</dbReference>
<feature type="compositionally biased region" description="Basic and acidic residues" evidence="1">
    <location>
        <begin position="126"/>
        <end position="136"/>
    </location>
</feature>
<proteinExistence type="predicted"/>
<protein>
    <submittedName>
        <fullName evidence="2">Uncharacterized protein</fullName>
    </submittedName>
</protein>
<comment type="caution">
    <text evidence="2">The sequence shown here is derived from an EMBL/GenBank/DDBJ whole genome shotgun (WGS) entry which is preliminary data.</text>
</comment>
<dbReference type="AlphaFoldDB" id="A0A9P9WZ22"/>
<feature type="region of interest" description="Disordered" evidence="1">
    <location>
        <begin position="12"/>
        <end position="32"/>
    </location>
</feature>
<name>A0A9P9WZ22_9PEZI</name>
<accession>A0A9P9WZ22</accession>
<feature type="region of interest" description="Disordered" evidence="1">
    <location>
        <begin position="126"/>
        <end position="149"/>
    </location>
</feature>
<feature type="compositionally biased region" description="Basic and acidic residues" evidence="1">
    <location>
        <begin position="220"/>
        <end position="235"/>
    </location>
</feature>
<organism evidence="2 3">
    <name type="scientific">Neoarthrinium moseri</name>
    <dbReference type="NCBI Taxonomy" id="1658444"/>
    <lineage>
        <taxon>Eukaryota</taxon>
        <taxon>Fungi</taxon>
        <taxon>Dikarya</taxon>
        <taxon>Ascomycota</taxon>
        <taxon>Pezizomycotina</taxon>
        <taxon>Sordariomycetes</taxon>
        <taxon>Xylariomycetidae</taxon>
        <taxon>Amphisphaeriales</taxon>
        <taxon>Apiosporaceae</taxon>
        <taxon>Neoarthrinium</taxon>
    </lineage>
</organism>
<evidence type="ECO:0000313" key="2">
    <source>
        <dbReference type="EMBL" id="KAI1881774.1"/>
    </source>
</evidence>
<reference evidence="2" key="1">
    <citation type="submission" date="2021-03" db="EMBL/GenBank/DDBJ databases">
        <title>Revisited historic fungal species revealed as producer of novel bioactive compounds through whole genome sequencing and comparative genomics.</title>
        <authorList>
            <person name="Vignolle G.A."/>
            <person name="Hochenegger N."/>
            <person name="Mach R.L."/>
            <person name="Mach-Aigner A.R."/>
            <person name="Javad Rahimi M."/>
            <person name="Salim K.A."/>
            <person name="Chan C.M."/>
            <person name="Lim L.B.L."/>
            <person name="Cai F."/>
            <person name="Druzhinina I.S."/>
            <person name="U'Ren J.M."/>
            <person name="Derntl C."/>
        </authorList>
    </citation>
    <scope>NUCLEOTIDE SEQUENCE</scope>
    <source>
        <strain evidence="2">TUCIM 5799</strain>
    </source>
</reference>
<feature type="region of interest" description="Disordered" evidence="1">
    <location>
        <begin position="214"/>
        <end position="238"/>
    </location>
</feature>
<keyword evidence="3" id="KW-1185">Reference proteome</keyword>
<gene>
    <name evidence="2" type="ORF">JX265_000600</name>
</gene>